<comment type="caution">
    <text evidence="3">The sequence shown here is derived from an EMBL/GenBank/DDBJ whole genome shotgun (WGS) entry which is preliminary data.</text>
</comment>
<evidence type="ECO:0000256" key="2">
    <source>
        <dbReference type="SAM" id="MobiDB-lite"/>
    </source>
</evidence>
<proteinExistence type="predicted"/>
<sequence length="234" mass="25642">MSGTPRPQPAKGAVSVSPSAATNCPLGDGDAPCTSCDNGELFGTFEGFDTEVAKSKKLSEDLKAMSLEKVQLESEKRALQFKLDLVVTKEADMRAKYEIELKVAKECLKQAQDQKKTAEASQKRAEEDQKFAEDQTLTAKTALATANSNTEAKVVEAYRDVLVDTSEYQRLMIIGGEQLVEQIMETHPEWDISFLRQTPTKVPASEAVPGDKRDEVEDQTTPLVVEEGPQCADP</sequence>
<feature type="region of interest" description="Disordered" evidence="2">
    <location>
        <begin position="1"/>
        <end position="21"/>
    </location>
</feature>
<organism evidence="3 4">
    <name type="scientific">Abeliophyllum distichum</name>
    <dbReference type="NCBI Taxonomy" id="126358"/>
    <lineage>
        <taxon>Eukaryota</taxon>
        <taxon>Viridiplantae</taxon>
        <taxon>Streptophyta</taxon>
        <taxon>Embryophyta</taxon>
        <taxon>Tracheophyta</taxon>
        <taxon>Spermatophyta</taxon>
        <taxon>Magnoliopsida</taxon>
        <taxon>eudicotyledons</taxon>
        <taxon>Gunneridae</taxon>
        <taxon>Pentapetalae</taxon>
        <taxon>asterids</taxon>
        <taxon>lamiids</taxon>
        <taxon>Lamiales</taxon>
        <taxon>Oleaceae</taxon>
        <taxon>Forsythieae</taxon>
        <taxon>Abeliophyllum</taxon>
    </lineage>
</organism>
<keyword evidence="4" id="KW-1185">Reference proteome</keyword>
<protein>
    <submittedName>
        <fullName evidence="3">Uncharacterized protein</fullName>
    </submittedName>
</protein>
<dbReference type="Proteomes" id="UP001604336">
    <property type="component" value="Unassembled WGS sequence"/>
</dbReference>
<evidence type="ECO:0000313" key="4">
    <source>
        <dbReference type="Proteomes" id="UP001604336"/>
    </source>
</evidence>
<reference evidence="4" key="1">
    <citation type="submission" date="2024-07" db="EMBL/GenBank/DDBJ databases">
        <title>Two chromosome-level genome assemblies of Korean endemic species Abeliophyllum distichum and Forsythia ovata (Oleaceae).</title>
        <authorList>
            <person name="Jang H."/>
        </authorList>
    </citation>
    <scope>NUCLEOTIDE SEQUENCE [LARGE SCALE GENOMIC DNA]</scope>
</reference>
<dbReference type="EMBL" id="JBFOLK010000012">
    <property type="protein sequence ID" value="KAL2471457.1"/>
    <property type="molecule type" value="Genomic_DNA"/>
</dbReference>
<evidence type="ECO:0000313" key="3">
    <source>
        <dbReference type="EMBL" id="KAL2471457.1"/>
    </source>
</evidence>
<feature type="coiled-coil region" evidence="1">
    <location>
        <begin position="55"/>
        <end position="135"/>
    </location>
</feature>
<keyword evidence="1" id="KW-0175">Coiled coil</keyword>
<evidence type="ECO:0000256" key="1">
    <source>
        <dbReference type="SAM" id="Coils"/>
    </source>
</evidence>
<name>A0ABD1Q6K6_9LAMI</name>
<dbReference type="AlphaFoldDB" id="A0ABD1Q6K6"/>
<gene>
    <name evidence="3" type="ORF">Adt_39593</name>
</gene>
<accession>A0ABD1Q6K6</accession>
<feature type="region of interest" description="Disordered" evidence="2">
    <location>
        <begin position="201"/>
        <end position="234"/>
    </location>
</feature>